<evidence type="ECO:0000313" key="1">
    <source>
        <dbReference type="EMBL" id="EHJ62198.1"/>
    </source>
</evidence>
<sequence length="50" mass="5555">MAVFHELDPNFEWNEAGVIAKHATSGNLFAFAANRLGRHIERAFQASSPK</sequence>
<dbReference type="EMBL" id="AGFM01000009">
    <property type="protein sequence ID" value="EHJ62198.1"/>
    <property type="molecule type" value="Genomic_DNA"/>
</dbReference>
<evidence type="ECO:0000313" key="2">
    <source>
        <dbReference type="Proteomes" id="UP000004030"/>
    </source>
</evidence>
<reference evidence="1 2" key="1">
    <citation type="journal article" date="2012" name="J. Bacteriol.">
        <title>Genome sequence of benzo(a)pyrene-degrading bacterium Novosphingobium pentaromativorans US6-1.</title>
        <authorList>
            <person name="Luo Y.R."/>
            <person name="Kang S.G."/>
            <person name="Kim S.J."/>
            <person name="Kim M.R."/>
            <person name="Li N."/>
            <person name="Lee J.H."/>
            <person name="Kwon K.K."/>
        </authorList>
    </citation>
    <scope>NUCLEOTIDE SEQUENCE [LARGE SCALE GENOMIC DNA]</scope>
    <source>
        <strain evidence="1 2">US6-1</strain>
    </source>
</reference>
<keyword evidence="2" id="KW-1185">Reference proteome</keyword>
<gene>
    <name evidence="1" type="ORF">NSU_0795</name>
</gene>
<name>G6E8X4_9SPHN</name>
<accession>G6E8X4</accession>
<proteinExistence type="predicted"/>
<comment type="caution">
    <text evidence="1">The sequence shown here is derived from an EMBL/GenBank/DDBJ whole genome shotgun (WGS) entry which is preliminary data.</text>
</comment>
<dbReference type="Proteomes" id="UP000004030">
    <property type="component" value="Unassembled WGS sequence"/>
</dbReference>
<dbReference type="AlphaFoldDB" id="G6E8X4"/>
<organism evidence="1 2">
    <name type="scientific">Novosphingobium pentaromativorans US6-1</name>
    <dbReference type="NCBI Taxonomy" id="1088721"/>
    <lineage>
        <taxon>Bacteria</taxon>
        <taxon>Pseudomonadati</taxon>
        <taxon>Pseudomonadota</taxon>
        <taxon>Alphaproteobacteria</taxon>
        <taxon>Sphingomonadales</taxon>
        <taxon>Sphingomonadaceae</taxon>
        <taxon>Novosphingobium</taxon>
    </lineage>
</organism>
<protein>
    <submittedName>
        <fullName evidence="1">Uncharacterized protein</fullName>
    </submittedName>
</protein>